<evidence type="ECO:0000313" key="2">
    <source>
        <dbReference type="EMBL" id="MED6245325.1"/>
    </source>
</evidence>
<accession>A0ABU7B6P5</accession>
<proteinExistence type="predicted"/>
<evidence type="ECO:0000256" key="1">
    <source>
        <dbReference type="SAM" id="MobiDB-lite"/>
    </source>
</evidence>
<dbReference type="PROSITE" id="PS51257">
    <property type="entry name" value="PROKAR_LIPOPROTEIN"/>
    <property type="match status" value="1"/>
</dbReference>
<feature type="compositionally biased region" description="Gly residues" evidence="1">
    <location>
        <begin position="13"/>
        <end position="22"/>
    </location>
</feature>
<feature type="region of interest" description="Disordered" evidence="1">
    <location>
        <begin position="204"/>
        <end position="223"/>
    </location>
</feature>
<protein>
    <submittedName>
        <fullName evidence="2">Uncharacterized protein</fullName>
    </submittedName>
</protein>
<keyword evidence="3" id="KW-1185">Reference proteome</keyword>
<gene>
    <name evidence="2" type="ORF">ATANTOWER_001689</name>
</gene>
<dbReference type="Proteomes" id="UP001345963">
    <property type="component" value="Unassembled WGS sequence"/>
</dbReference>
<organism evidence="2 3">
    <name type="scientific">Ataeniobius toweri</name>
    <dbReference type="NCBI Taxonomy" id="208326"/>
    <lineage>
        <taxon>Eukaryota</taxon>
        <taxon>Metazoa</taxon>
        <taxon>Chordata</taxon>
        <taxon>Craniata</taxon>
        <taxon>Vertebrata</taxon>
        <taxon>Euteleostomi</taxon>
        <taxon>Actinopterygii</taxon>
        <taxon>Neopterygii</taxon>
        <taxon>Teleostei</taxon>
        <taxon>Neoteleostei</taxon>
        <taxon>Acanthomorphata</taxon>
        <taxon>Ovalentaria</taxon>
        <taxon>Atherinomorphae</taxon>
        <taxon>Cyprinodontiformes</taxon>
        <taxon>Goodeidae</taxon>
        <taxon>Ataeniobius</taxon>
    </lineage>
</organism>
<comment type="caution">
    <text evidence="2">The sequence shown here is derived from an EMBL/GenBank/DDBJ whole genome shotgun (WGS) entry which is preliminary data.</text>
</comment>
<feature type="region of interest" description="Disordered" evidence="1">
    <location>
        <begin position="1"/>
        <end position="22"/>
    </location>
</feature>
<feature type="region of interest" description="Disordered" evidence="1">
    <location>
        <begin position="152"/>
        <end position="176"/>
    </location>
</feature>
<sequence>MERRSERLMRSSHGGGGGTQGGVSCGDCGLSSSVFVAVFSFSSLLLLRCLLPPPPPTAHPPASPLHHLRFTGSPYLRRSVGTLAHGKEQLVSVLVARQRGGGVPEDGSPIGALSWLLWLRGEAVTSCFPAPMPPLLLMLMLMLLSGRRNRQWDRSPSSALTSHAAGARSPHLRMGAPLTSRCASPALVNVKPQETDFTELLKHATQNQQGTLPEDSCHPPDAS</sequence>
<reference evidence="2 3" key="1">
    <citation type="submission" date="2021-07" db="EMBL/GenBank/DDBJ databases">
        <authorList>
            <person name="Palmer J.M."/>
        </authorList>
    </citation>
    <scope>NUCLEOTIDE SEQUENCE [LARGE SCALE GENOMIC DNA]</scope>
    <source>
        <strain evidence="2 3">AT_MEX2019</strain>
        <tissue evidence="2">Muscle</tissue>
    </source>
</reference>
<dbReference type="EMBL" id="JAHUTI010040510">
    <property type="protein sequence ID" value="MED6245325.1"/>
    <property type="molecule type" value="Genomic_DNA"/>
</dbReference>
<evidence type="ECO:0000313" key="3">
    <source>
        <dbReference type="Proteomes" id="UP001345963"/>
    </source>
</evidence>
<name>A0ABU7B6P5_9TELE</name>